<dbReference type="EMBL" id="JBBPBN010000103">
    <property type="protein sequence ID" value="KAK8979139.1"/>
    <property type="molecule type" value="Genomic_DNA"/>
</dbReference>
<gene>
    <name evidence="2" type="ORF">V6N11_009350</name>
</gene>
<keyword evidence="1" id="KW-0812">Transmembrane</keyword>
<evidence type="ECO:0000256" key="1">
    <source>
        <dbReference type="SAM" id="Phobius"/>
    </source>
</evidence>
<protein>
    <submittedName>
        <fullName evidence="2">Uncharacterized protein</fullName>
    </submittedName>
</protein>
<keyword evidence="1" id="KW-1133">Transmembrane helix</keyword>
<keyword evidence="3" id="KW-1185">Reference proteome</keyword>
<organism evidence="2 3">
    <name type="scientific">Hibiscus sabdariffa</name>
    <name type="common">roselle</name>
    <dbReference type="NCBI Taxonomy" id="183260"/>
    <lineage>
        <taxon>Eukaryota</taxon>
        <taxon>Viridiplantae</taxon>
        <taxon>Streptophyta</taxon>
        <taxon>Embryophyta</taxon>
        <taxon>Tracheophyta</taxon>
        <taxon>Spermatophyta</taxon>
        <taxon>Magnoliopsida</taxon>
        <taxon>eudicotyledons</taxon>
        <taxon>Gunneridae</taxon>
        <taxon>Pentapetalae</taxon>
        <taxon>rosids</taxon>
        <taxon>malvids</taxon>
        <taxon>Malvales</taxon>
        <taxon>Malvaceae</taxon>
        <taxon>Malvoideae</taxon>
        <taxon>Hibiscus</taxon>
    </lineage>
</organism>
<reference evidence="2 3" key="1">
    <citation type="journal article" date="2024" name="G3 (Bethesda)">
        <title>Genome assembly of Hibiscus sabdariffa L. provides insights into metabolisms of medicinal natural products.</title>
        <authorList>
            <person name="Kim T."/>
        </authorList>
    </citation>
    <scope>NUCLEOTIDE SEQUENCE [LARGE SCALE GENOMIC DNA]</scope>
    <source>
        <strain evidence="2">TK-2024</strain>
        <tissue evidence="2">Old leaves</tissue>
    </source>
</reference>
<name>A0ABR2NSI4_9ROSI</name>
<proteinExistence type="predicted"/>
<evidence type="ECO:0000313" key="2">
    <source>
        <dbReference type="EMBL" id="KAK8979139.1"/>
    </source>
</evidence>
<keyword evidence="1" id="KW-0472">Membrane</keyword>
<accession>A0ABR2NSI4</accession>
<comment type="caution">
    <text evidence="2">The sequence shown here is derived from an EMBL/GenBank/DDBJ whole genome shotgun (WGS) entry which is preliminary data.</text>
</comment>
<dbReference type="Proteomes" id="UP001396334">
    <property type="component" value="Unassembled WGS sequence"/>
</dbReference>
<evidence type="ECO:0000313" key="3">
    <source>
        <dbReference type="Proteomes" id="UP001396334"/>
    </source>
</evidence>
<feature type="transmembrane region" description="Helical" evidence="1">
    <location>
        <begin position="90"/>
        <end position="109"/>
    </location>
</feature>
<sequence>MRQEGCHNEDRVANVPDRISDEQVGMINRLYMDMGLNVDVLSCELEVNCVGSLQDKPNSVERAPSDIAKIQSKCVRTSYIVNGGTRKCKIYANTSFSIVVCVWHAFLFWREVYMVC</sequence>